<gene>
    <name evidence="2" type="ORF">X474_17850</name>
</gene>
<organism evidence="2 3">
    <name type="scientific">Dethiosulfatarculus sandiegensis</name>
    <dbReference type="NCBI Taxonomy" id="1429043"/>
    <lineage>
        <taxon>Bacteria</taxon>
        <taxon>Pseudomonadati</taxon>
        <taxon>Thermodesulfobacteriota</taxon>
        <taxon>Desulfarculia</taxon>
        <taxon>Desulfarculales</taxon>
        <taxon>Desulfarculaceae</taxon>
        <taxon>Dethiosulfatarculus</taxon>
    </lineage>
</organism>
<dbReference type="PANTHER" id="PTHR39639:SF1">
    <property type="entry name" value="DUF262 DOMAIN-CONTAINING PROTEIN"/>
    <property type="match status" value="1"/>
</dbReference>
<evidence type="ECO:0000313" key="2">
    <source>
        <dbReference type="EMBL" id="KIX12680.1"/>
    </source>
</evidence>
<dbReference type="InParanoid" id="A0A0D2JT63"/>
<dbReference type="PATRIC" id="fig|1429043.3.peg.3775"/>
<dbReference type="RefSeq" id="WP_044350315.1">
    <property type="nucleotide sequence ID" value="NZ_AZAC01000026.1"/>
</dbReference>
<evidence type="ECO:0000259" key="1">
    <source>
        <dbReference type="Pfam" id="PF03235"/>
    </source>
</evidence>
<dbReference type="PANTHER" id="PTHR39639">
    <property type="entry name" value="CHROMOSOME 16, WHOLE GENOME SHOTGUN SEQUENCE"/>
    <property type="match status" value="1"/>
</dbReference>
<sequence length="364" mass="42242">MSLQDQIDQMRKEIRTDGYGMSIGEWISLYENKEIDIHPEFQRFFRWSLSQKSDLIESILLGIPIPPIFVSQRKDGVWDVVDGLQRLSTIYQFVGVLKDESTNNINPLVLQKTKYLSDLEGKKWNDLDDTRGSLTAEQRLIIKRSKINVSIILRESDDIAKYELFQRLNTGGSALTPQEVRNCILVMVKPEFYKWLRELADNENFQESISLSDKNIIEQYDLELALRFIIFSNLKIEEYDRSRDVGEYLTSKMIELAEGEVFDYDFTLKQFEATFDLLARSTASNSFRRYTDNKFKGGFLLSPFEVVAYGLGYNYPDLPSEEHVVKNVKQLYTNKTYNKWSGSGARANTRVPNLMALGRKLFSK</sequence>
<accession>A0A0D2JT63</accession>
<dbReference type="Pfam" id="PF03235">
    <property type="entry name" value="GmrSD_N"/>
    <property type="match status" value="1"/>
</dbReference>
<dbReference type="STRING" id="1429043.X474_17850"/>
<feature type="domain" description="GmrSD restriction endonucleases N-terminal" evidence="1">
    <location>
        <begin position="29"/>
        <end position="185"/>
    </location>
</feature>
<comment type="caution">
    <text evidence="2">The sequence shown here is derived from an EMBL/GenBank/DDBJ whole genome shotgun (WGS) entry which is preliminary data.</text>
</comment>
<name>A0A0D2JT63_9BACT</name>
<dbReference type="AlphaFoldDB" id="A0A0D2JT63"/>
<reference evidence="2 3" key="1">
    <citation type="submission" date="2013-11" db="EMBL/GenBank/DDBJ databases">
        <title>Metagenomic analysis of a methanogenic consortium involved in long chain n-alkane degradation.</title>
        <authorList>
            <person name="Davidova I.A."/>
            <person name="Callaghan A.V."/>
            <person name="Wawrik B."/>
            <person name="Pruitt S."/>
            <person name="Marks C."/>
            <person name="Duncan K.E."/>
            <person name="Suflita J.M."/>
        </authorList>
    </citation>
    <scope>NUCLEOTIDE SEQUENCE [LARGE SCALE GENOMIC DNA]</scope>
    <source>
        <strain evidence="2 3">SPR</strain>
    </source>
</reference>
<dbReference type="OrthoDB" id="9787127at2"/>
<protein>
    <recommendedName>
        <fullName evidence="1">GmrSD restriction endonucleases N-terminal domain-containing protein</fullName>
    </recommendedName>
</protein>
<dbReference type="Proteomes" id="UP000032233">
    <property type="component" value="Unassembled WGS sequence"/>
</dbReference>
<dbReference type="InterPro" id="IPR004919">
    <property type="entry name" value="GmrSD_N"/>
</dbReference>
<keyword evidence="3" id="KW-1185">Reference proteome</keyword>
<evidence type="ECO:0000313" key="3">
    <source>
        <dbReference type="Proteomes" id="UP000032233"/>
    </source>
</evidence>
<proteinExistence type="predicted"/>
<dbReference type="EMBL" id="AZAC01000026">
    <property type="protein sequence ID" value="KIX12680.1"/>
    <property type="molecule type" value="Genomic_DNA"/>
</dbReference>